<dbReference type="InterPro" id="IPR005195">
    <property type="entry name" value="Glyco_hydro_65_M"/>
</dbReference>
<feature type="domain" description="Glycoside hydrolase family 65 C-terminal" evidence="7">
    <location>
        <begin position="659"/>
        <end position="710"/>
    </location>
</feature>
<dbReference type="Pfam" id="PF03636">
    <property type="entry name" value="Glyco_hydro_65N"/>
    <property type="match status" value="1"/>
</dbReference>
<keyword evidence="10" id="KW-1185">Reference proteome</keyword>
<dbReference type="Pfam" id="PF03632">
    <property type="entry name" value="Glyco_hydro_65m"/>
    <property type="match status" value="1"/>
</dbReference>
<dbReference type="Gene3D" id="2.60.420.10">
    <property type="entry name" value="Maltose phosphorylase, domain 3"/>
    <property type="match status" value="1"/>
</dbReference>
<dbReference type="EMBL" id="AZEC01000001">
    <property type="protein sequence ID" value="KRL14672.1"/>
    <property type="molecule type" value="Genomic_DNA"/>
</dbReference>
<evidence type="ECO:0000259" key="6">
    <source>
        <dbReference type="Pfam" id="PF03632"/>
    </source>
</evidence>
<dbReference type="RefSeq" id="WP_057817572.1">
    <property type="nucleotide sequence ID" value="NZ_AZEC01000001.1"/>
</dbReference>
<evidence type="ECO:0000313" key="9">
    <source>
        <dbReference type="EMBL" id="KRL14672.1"/>
    </source>
</evidence>
<dbReference type="GO" id="GO:0005975">
    <property type="term" value="P:carbohydrate metabolic process"/>
    <property type="evidence" value="ECO:0007669"/>
    <property type="project" value="InterPro"/>
</dbReference>
<keyword evidence="2" id="KW-0328">Glycosyltransferase</keyword>
<dbReference type="STRING" id="1423792.FD09_GL000328"/>
<accession>A0A0R1N3B0</accession>
<evidence type="ECO:0000313" key="10">
    <source>
        <dbReference type="Proteomes" id="UP000051330"/>
    </source>
</evidence>
<evidence type="ECO:0000256" key="1">
    <source>
        <dbReference type="ARBA" id="ARBA00006768"/>
    </source>
</evidence>
<dbReference type="InterPro" id="IPR005196">
    <property type="entry name" value="Glyco_hydro_65_N"/>
</dbReference>
<gene>
    <name evidence="9" type="ORF">FD09_GL000328</name>
</gene>
<dbReference type="Gene3D" id="1.50.10.10">
    <property type="match status" value="1"/>
</dbReference>
<dbReference type="InterPro" id="IPR011013">
    <property type="entry name" value="Gal_mutarotase_sf_dom"/>
</dbReference>
<sequence>MHDPFVIALPDINNHAPANLETVFSIGNGHFGIRASDPLSHSATGGTIVNGFFETAPITYGESAYGYAKNHQTIINLPDLRAVTVTDEAGAAFTTQKLVSQELDLHTGLLTTEMILATLDGKRLHLQLTEAIGQTNQNVAALQYTFTPLSFSGKITVTKKLAFYQAAVTDDDPRKARAVQSLQIDDMAVDQGQAIQITTASTHLRVQMALSVPETTTLDLTQNQATEFFVGAEVGPVGNADGDYPTLVLPPDLGTVAEDGQQYWQQVWAQGTVDITGDKPLAQGIHYNIFQLNSSAGRDGHTNISAKGVSGVGYEGHYFWDTEMYMLPYFILTQPTIAKQLLAYRYHILPQAKERARTLGVTNGALFAWRTINGEEASAYYPAGTAQYHIDADIAYGIGQYYAATGDLDFITKMGFEMIVETARFWANFGSWFIKDGKKVFGFFDVTGPDEYTALVDNNYYTNRMAQHNLELVGQLIKAFQDAGQALPVSVSEKEQADFEIIADNIYLPYNQEHQINAQDDSFFDKPVWPFAETPKENYPLLLHYHPLMIYRHQVNKQADTLLADYLFFDDVPTDQLQREYDYYESVTTHDSSLSRAIFSALAARLGMGAKAYSYFMDTARMDLTDLQGNTADGLHLANLGGSWLSIVTGFAGLHYTADNLTITNHLPENWEKLAFKCQYQGRQLQVSMSHFGTEVTVLAGDPLDITIDGVQQKIAAQ</sequence>
<dbReference type="InterPro" id="IPR017045">
    <property type="entry name" value="Malt_Pase/Glycosyl_Hdrlase"/>
</dbReference>
<dbReference type="GO" id="GO:0030246">
    <property type="term" value="F:carbohydrate binding"/>
    <property type="evidence" value="ECO:0007669"/>
    <property type="project" value="InterPro"/>
</dbReference>
<dbReference type="PIRSF" id="PIRSF036289">
    <property type="entry name" value="Glycosyl_hydrolase_malt_phosph"/>
    <property type="match status" value="1"/>
</dbReference>
<feature type="binding site" evidence="5">
    <location>
        <begin position="557"/>
        <end position="558"/>
    </location>
    <ligand>
        <name>substrate</name>
    </ligand>
</feature>
<dbReference type="PANTHER" id="PTHR11051">
    <property type="entry name" value="GLYCOSYL HYDROLASE-RELATED"/>
    <property type="match status" value="1"/>
</dbReference>
<feature type="domain" description="Glycoside hydrolase family 65 central catalytic" evidence="6">
    <location>
        <begin position="287"/>
        <end position="644"/>
    </location>
</feature>
<dbReference type="InterPro" id="IPR008928">
    <property type="entry name" value="6-hairpin_glycosidase_sf"/>
</dbReference>
<evidence type="ECO:0000256" key="2">
    <source>
        <dbReference type="ARBA" id="ARBA00022676"/>
    </source>
</evidence>
<dbReference type="SUPFAM" id="SSF48208">
    <property type="entry name" value="Six-hairpin glycosidases"/>
    <property type="match status" value="1"/>
</dbReference>
<dbReference type="InterPro" id="IPR005194">
    <property type="entry name" value="Glyco_hydro_65_C"/>
</dbReference>
<comment type="caution">
    <text evidence="9">The sequence shown here is derived from an EMBL/GenBank/DDBJ whole genome shotgun (WGS) entry which is preliminary data.</text>
</comment>
<feature type="domain" description="Glycoside hydrolase family 65 N-terminal" evidence="8">
    <location>
        <begin position="19"/>
        <end position="212"/>
    </location>
</feature>
<evidence type="ECO:0000256" key="3">
    <source>
        <dbReference type="ARBA" id="ARBA00022679"/>
    </source>
</evidence>
<dbReference type="SUPFAM" id="SSF74650">
    <property type="entry name" value="Galactose mutarotase-like"/>
    <property type="match status" value="1"/>
</dbReference>
<reference evidence="9 10" key="1">
    <citation type="journal article" date="2015" name="Genome Announc.">
        <title>Expanding the biotechnology potential of lactobacilli through comparative genomics of 213 strains and associated genera.</title>
        <authorList>
            <person name="Sun Z."/>
            <person name="Harris H.M."/>
            <person name="McCann A."/>
            <person name="Guo C."/>
            <person name="Argimon S."/>
            <person name="Zhang W."/>
            <person name="Yang X."/>
            <person name="Jeffery I.B."/>
            <person name="Cooney J.C."/>
            <person name="Kagawa T.F."/>
            <person name="Liu W."/>
            <person name="Song Y."/>
            <person name="Salvetti E."/>
            <person name="Wrobel A."/>
            <person name="Rasinkangas P."/>
            <person name="Parkhill J."/>
            <person name="Rea M.C."/>
            <person name="O'Sullivan O."/>
            <person name="Ritari J."/>
            <person name="Douillard F.P."/>
            <person name="Paul Ross R."/>
            <person name="Yang R."/>
            <person name="Briner A.E."/>
            <person name="Felis G.E."/>
            <person name="de Vos W.M."/>
            <person name="Barrangou R."/>
            <person name="Klaenhammer T.R."/>
            <person name="Caufield P.W."/>
            <person name="Cui Y."/>
            <person name="Zhang H."/>
            <person name="O'Toole P.W."/>
        </authorList>
    </citation>
    <scope>NUCLEOTIDE SEQUENCE [LARGE SCALE GENOMIC DNA]</scope>
    <source>
        <strain evidence="9 10">DSM 12744</strain>
    </source>
</reference>
<dbReference type="Gene3D" id="2.70.98.40">
    <property type="entry name" value="Glycoside hydrolase, family 65, N-terminal domain"/>
    <property type="match status" value="1"/>
</dbReference>
<dbReference type="GO" id="GO:0016757">
    <property type="term" value="F:glycosyltransferase activity"/>
    <property type="evidence" value="ECO:0007669"/>
    <property type="project" value="UniProtKB-KW"/>
</dbReference>
<dbReference type="Proteomes" id="UP000051330">
    <property type="component" value="Unassembled WGS sequence"/>
</dbReference>
<dbReference type="OrthoDB" id="9758855at2"/>
<protein>
    <submittedName>
        <fullName evidence="9">Maltose phosphorylase</fullName>
    </submittedName>
</protein>
<evidence type="ECO:0000256" key="5">
    <source>
        <dbReference type="PIRSR" id="PIRSR036289-51"/>
    </source>
</evidence>
<dbReference type="Pfam" id="PF03633">
    <property type="entry name" value="Glyco_hydro_65C"/>
    <property type="match status" value="1"/>
</dbReference>
<proteinExistence type="inferred from homology"/>
<dbReference type="PANTHER" id="PTHR11051:SF8">
    <property type="entry name" value="PROTEIN-GLUCOSYLGALACTOSYLHYDROXYLYSINE GLUCOSIDASE"/>
    <property type="match status" value="1"/>
</dbReference>
<dbReference type="InterPro" id="IPR012341">
    <property type="entry name" value="6hp_glycosidase-like_sf"/>
</dbReference>
<feature type="active site" description="Proton donor" evidence="4">
    <location>
        <position position="451"/>
    </location>
</feature>
<keyword evidence="3" id="KW-0808">Transferase</keyword>
<evidence type="ECO:0000259" key="8">
    <source>
        <dbReference type="Pfam" id="PF03636"/>
    </source>
</evidence>
<dbReference type="AlphaFoldDB" id="A0A0R1N3B0"/>
<dbReference type="PATRIC" id="fig|1423792.3.peg.330"/>
<name>A0A0R1N3B0_9LACO</name>
<feature type="binding site" evidence="5">
    <location>
        <begin position="320"/>
        <end position="321"/>
    </location>
    <ligand>
        <name>substrate</name>
    </ligand>
</feature>
<dbReference type="InterPro" id="IPR037018">
    <property type="entry name" value="GH65_N"/>
</dbReference>
<evidence type="ECO:0000256" key="4">
    <source>
        <dbReference type="PIRSR" id="PIRSR036289-50"/>
    </source>
</evidence>
<organism evidence="9 10">
    <name type="scientific">Schleiferilactobacillus perolens DSM 12744</name>
    <dbReference type="NCBI Taxonomy" id="1423792"/>
    <lineage>
        <taxon>Bacteria</taxon>
        <taxon>Bacillati</taxon>
        <taxon>Bacillota</taxon>
        <taxon>Bacilli</taxon>
        <taxon>Lactobacillales</taxon>
        <taxon>Lactobacillaceae</taxon>
        <taxon>Schleiferilactobacillus</taxon>
    </lineage>
</organism>
<dbReference type="GO" id="GO:0004553">
    <property type="term" value="F:hydrolase activity, hydrolyzing O-glycosyl compounds"/>
    <property type="evidence" value="ECO:0007669"/>
    <property type="project" value="TreeGrafter"/>
</dbReference>
<comment type="similarity">
    <text evidence="1">Belongs to the glycosyl hydrolase 65 family.</text>
</comment>
<evidence type="ECO:0000259" key="7">
    <source>
        <dbReference type="Pfam" id="PF03633"/>
    </source>
</evidence>